<evidence type="ECO:0000313" key="2">
    <source>
        <dbReference type="Proteomes" id="UP000516028"/>
    </source>
</evidence>
<proteinExistence type="predicted"/>
<dbReference type="SUPFAM" id="SSF158791">
    <property type="entry name" value="MgtE N-terminal domain-like"/>
    <property type="match status" value="1"/>
</dbReference>
<reference evidence="1 2" key="1">
    <citation type="submission" date="2020-08" db="EMBL/GenBank/DDBJ databases">
        <title>Genome sequence of Diaphorobacter aerolatus KACC 16536T.</title>
        <authorList>
            <person name="Hyun D.-W."/>
            <person name="Bae J.-W."/>
        </authorList>
    </citation>
    <scope>NUCLEOTIDE SEQUENCE [LARGE SCALE GENOMIC DNA]</scope>
    <source>
        <strain evidence="1 2">KACC 16536</strain>
    </source>
</reference>
<evidence type="ECO:0000313" key="1">
    <source>
        <dbReference type="EMBL" id="QNP50030.1"/>
    </source>
</evidence>
<dbReference type="KEGG" id="daer:H9K75_09375"/>
<protein>
    <submittedName>
        <fullName evidence="1">Uncharacterized protein</fullName>
    </submittedName>
</protein>
<dbReference type="Proteomes" id="UP000516028">
    <property type="component" value="Chromosome"/>
</dbReference>
<dbReference type="AlphaFoldDB" id="A0A7H0GP14"/>
<keyword evidence="2" id="KW-1185">Reference proteome</keyword>
<dbReference type="EMBL" id="CP060783">
    <property type="protein sequence ID" value="QNP50030.1"/>
    <property type="molecule type" value="Genomic_DNA"/>
</dbReference>
<name>A0A7H0GP14_9BURK</name>
<sequence length="118" mass="13703">MQHLNQGLVHTAREARIGQMRHSALLATIKHDRADLLSQLLNHLGNRHFARTLADLSAAEQVRALRLLNAKKRASLYRELSQPQRDLWHAVLKREARRSLIRRLTSWLRPARLKATRP</sequence>
<gene>
    <name evidence="1" type="ORF">H9K75_09375</name>
</gene>
<dbReference type="RefSeq" id="WP_187725570.1">
    <property type="nucleotide sequence ID" value="NZ_CP060783.1"/>
</dbReference>
<organism evidence="1 2">
    <name type="scientific">Diaphorobacter aerolatus</name>
    <dbReference type="NCBI Taxonomy" id="1288495"/>
    <lineage>
        <taxon>Bacteria</taxon>
        <taxon>Pseudomonadati</taxon>
        <taxon>Pseudomonadota</taxon>
        <taxon>Betaproteobacteria</taxon>
        <taxon>Burkholderiales</taxon>
        <taxon>Comamonadaceae</taxon>
        <taxon>Diaphorobacter</taxon>
    </lineage>
</organism>
<accession>A0A7H0GP14</accession>